<evidence type="ECO:0000259" key="2">
    <source>
        <dbReference type="Pfam" id="PF00339"/>
    </source>
</evidence>
<organism evidence="3 4">
    <name type="scientific">Funneliformis geosporum</name>
    <dbReference type="NCBI Taxonomy" id="1117311"/>
    <lineage>
        <taxon>Eukaryota</taxon>
        <taxon>Fungi</taxon>
        <taxon>Fungi incertae sedis</taxon>
        <taxon>Mucoromycota</taxon>
        <taxon>Glomeromycotina</taxon>
        <taxon>Glomeromycetes</taxon>
        <taxon>Glomerales</taxon>
        <taxon>Glomeraceae</taxon>
        <taxon>Funneliformis</taxon>
    </lineage>
</organism>
<name>A0A9W4WKA7_9GLOM</name>
<gene>
    <name evidence="3" type="ORF">FWILDA_LOCUS3498</name>
</gene>
<feature type="compositionally biased region" description="Polar residues" evidence="1">
    <location>
        <begin position="844"/>
        <end position="864"/>
    </location>
</feature>
<dbReference type="Gene3D" id="1.25.40.10">
    <property type="entry name" value="Tetratricopeptide repeat domain"/>
    <property type="match status" value="1"/>
</dbReference>
<dbReference type="InterPro" id="IPR011990">
    <property type="entry name" value="TPR-like_helical_dom_sf"/>
</dbReference>
<evidence type="ECO:0000256" key="1">
    <source>
        <dbReference type="SAM" id="MobiDB-lite"/>
    </source>
</evidence>
<dbReference type="Proteomes" id="UP001153678">
    <property type="component" value="Unassembled WGS sequence"/>
</dbReference>
<keyword evidence="4" id="KW-1185">Reference proteome</keyword>
<dbReference type="InterPro" id="IPR014752">
    <property type="entry name" value="Arrestin-like_C"/>
</dbReference>
<feature type="domain" description="Arrestin-like N-terminal" evidence="2">
    <location>
        <begin position="84"/>
        <end position="204"/>
    </location>
</feature>
<dbReference type="SUPFAM" id="SSF81296">
    <property type="entry name" value="E set domains"/>
    <property type="match status" value="1"/>
</dbReference>
<feature type="region of interest" description="Disordered" evidence="1">
    <location>
        <begin position="767"/>
        <end position="873"/>
    </location>
</feature>
<dbReference type="OrthoDB" id="298939at2759"/>
<accession>A0A9W4WKA7</accession>
<protein>
    <submittedName>
        <fullName evidence="3">47_t:CDS:1</fullName>
    </submittedName>
</protein>
<dbReference type="Gene3D" id="2.60.40.640">
    <property type="match status" value="2"/>
</dbReference>
<sequence length="1161" mass="127172">MSVISGGSDDRNPFGTSPLSVSSFPMNQDYVPSAINGGPQSTICSSAIAANTILPPEQANINFKPTTTAITKISKLKLHVLLDSTIYTAGGLLTGRIVLTSSSARSLKLGEISVELTAYEELSVKEYTASQSFLSSRLVFQNENLPPSNAVHGPKENGYWTARKGKTTFPFAFKIPVDAPTSVEYGNLACLKYIVTGVVQFKNNNKEDTLLKSKEALVVEAWDGQNPIYKQPVDGVNMKQLWMGGSGAITLEGTLAETLFQSGGNVSVQVRVKNETKRRVQGLKIAITHKLLILANKNKKEIDEVKIVGDTIAEAWFKNKDYLFDCGEDLVCYIVISLYLGPFTKDLTVQLPVYIAHSASLQPAPIADADLNVFPNHYNMMDENVDFFVEDIRKDDGEVLGFVSTPVNIPSNNGDRVLPWSNAEDDGRGRYSPTKSSAGSYMFGSASPKKIGSFASSLLGRPKQTATPNPLKLIAKSPPLAPASPYAYIPAIERVRYLTFTTQEQGAIQKRPFGAASGFGGYGKHNEIQELSPPTSEYEFINTPPEPEHDVKKWLEKQHNNQSEGSSPVLSDGEPVATPGGKSPWAHIIRSQEIASTSPRSHSPLFKQNIPFDSNGQGTTPIDIPIHDSDFSSDSFKRNESLVSSPSGPSGLTLLMRKKASIPTIHDNTFEVSSSTTNETYDHVPKGRPLPIPKPKAIEIIDDKSSEFFQVPILEQEKPKTPPVNNLNTSAANTGGGNLSSLFKWGSSWIGYEASNDQSQLQSIEENASNEIPKNKPRRQLPPPPTTPMPEMNNNMTDHSSINPIPDENPVLKTKMRRRLPAVPTSPQNPITSNNPIIEEKENPSNNISHSPPQNIFTSQINNDPPSPSKPILIDKSDKPSFIPQKPSYFPAIPITKASIFAALGQKPFGITSPPKQKGFNVKRKPLELNTLAKDDPKIAEMIKNELKASENQSDNQNVSSKQANYKLAIPPAVPPKNSAPTSAQVTTSVPISTKSIENKSTNMSSDPPIDPIKVLASPTTYVNNTIAKPIVAISEKDNFEEILYINQRKKRGNKNNDENKEENEEEGRLTAKITEPPKPVLSPRLQEYIKKYNNATALGIHSNGRPSKKWRDYLTAWSEYTLGIAKNPKDTVLWCNRALSCLKAGHPELAIIDAQRAQTF</sequence>
<feature type="region of interest" description="Disordered" evidence="1">
    <location>
        <begin position="524"/>
        <end position="652"/>
    </location>
</feature>
<feature type="compositionally biased region" description="Basic and acidic residues" evidence="1">
    <location>
        <begin position="546"/>
        <end position="559"/>
    </location>
</feature>
<dbReference type="InterPro" id="IPR011021">
    <property type="entry name" value="Arrestin-like_N"/>
</dbReference>
<feature type="compositionally biased region" description="Low complexity" evidence="1">
    <location>
        <begin position="641"/>
        <end position="652"/>
    </location>
</feature>
<reference evidence="3" key="1">
    <citation type="submission" date="2022-08" db="EMBL/GenBank/DDBJ databases">
        <authorList>
            <person name="Kallberg Y."/>
            <person name="Tangrot J."/>
            <person name="Rosling A."/>
        </authorList>
    </citation>
    <scope>NUCLEOTIDE SEQUENCE</scope>
    <source>
        <strain evidence="3">Wild A</strain>
    </source>
</reference>
<evidence type="ECO:0000313" key="4">
    <source>
        <dbReference type="Proteomes" id="UP001153678"/>
    </source>
</evidence>
<comment type="caution">
    <text evidence="3">The sequence shown here is derived from an EMBL/GenBank/DDBJ whole genome shotgun (WGS) entry which is preliminary data.</text>
</comment>
<feature type="compositionally biased region" description="Polar residues" evidence="1">
    <location>
        <begin position="560"/>
        <end position="569"/>
    </location>
</feature>
<feature type="compositionally biased region" description="Polar residues" evidence="1">
    <location>
        <begin position="611"/>
        <end position="620"/>
    </location>
</feature>
<feature type="compositionally biased region" description="Polar residues" evidence="1">
    <location>
        <begin position="825"/>
        <end position="836"/>
    </location>
</feature>
<dbReference type="Pfam" id="PF00339">
    <property type="entry name" value="Arrestin_N"/>
    <property type="match status" value="1"/>
</dbReference>
<dbReference type="AlphaFoldDB" id="A0A9W4WKA7"/>
<dbReference type="InterPro" id="IPR014756">
    <property type="entry name" value="Ig_E-set"/>
</dbReference>
<dbReference type="SUPFAM" id="SSF48452">
    <property type="entry name" value="TPR-like"/>
    <property type="match status" value="1"/>
</dbReference>
<feature type="region of interest" description="Disordered" evidence="1">
    <location>
        <begin position="674"/>
        <end position="694"/>
    </location>
</feature>
<proteinExistence type="predicted"/>
<dbReference type="EMBL" id="CAMKVN010000469">
    <property type="protein sequence ID" value="CAI2168273.1"/>
    <property type="molecule type" value="Genomic_DNA"/>
</dbReference>
<evidence type="ECO:0000313" key="3">
    <source>
        <dbReference type="EMBL" id="CAI2168273.1"/>
    </source>
</evidence>
<feature type="compositionally biased region" description="Basic and acidic residues" evidence="1">
    <location>
        <begin position="625"/>
        <end position="640"/>
    </location>
</feature>